<proteinExistence type="predicted"/>
<dbReference type="AlphaFoldDB" id="A0A2P2IHR3"/>
<accession>A0A2P2IHR3</accession>
<dbReference type="EMBL" id="GGEC01000291">
    <property type="protein sequence ID" value="MBW80774.1"/>
    <property type="molecule type" value="Transcribed_RNA"/>
</dbReference>
<sequence length="39" mass="4767">MKVTMHWQIPQKFQHYGISVQTQSIKMVRESNIKRKYCL</sequence>
<evidence type="ECO:0000313" key="1">
    <source>
        <dbReference type="EMBL" id="MBW80774.1"/>
    </source>
</evidence>
<name>A0A2P2IHR3_RHIMU</name>
<reference evidence="1" key="1">
    <citation type="submission" date="2018-02" db="EMBL/GenBank/DDBJ databases">
        <title>Rhizophora mucronata_Transcriptome.</title>
        <authorList>
            <person name="Meera S.P."/>
            <person name="Sreeshan A."/>
            <person name="Augustine A."/>
        </authorList>
    </citation>
    <scope>NUCLEOTIDE SEQUENCE</scope>
    <source>
        <tissue evidence="1">Leaf</tissue>
    </source>
</reference>
<organism evidence="1">
    <name type="scientific">Rhizophora mucronata</name>
    <name type="common">Asiatic mangrove</name>
    <dbReference type="NCBI Taxonomy" id="61149"/>
    <lineage>
        <taxon>Eukaryota</taxon>
        <taxon>Viridiplantae</taxon>
        <taxon>Streptophyta</taxon>
        <taxon>Embryophyta</taxon>
        <taxon>Tracheophyta</taxon>
        <taxon>Spermatophyta</taxon>
        <taxon>Magnoliopsida</taxon>
        <taxon>eudicotyledons</taxon>
        <taxon>Gunneridae</taxon>
        <taxon>Pentapetalae</taxon>
        <taxon>rosids</taxon>
        <taxon>fabids</taxon>
        <taxon>Malpighiales</taxon>
        <taxon>Rhizophoraceae</taxon>
        <taxon>Rhizophora</taxon>
    </lineage>
</organism>
<protein>
    <submittedName>
        <fullName evidence="1">Uncharacterized protein</fullName>
    </submittedName>
</protein>